<sequence length="65" mass="7389">MEQRRFATLLRRAGCTSRRGFGDLEVWTCPCEEHRAVVPDAGTISRGVIADTVRKLSCLPLGWWR</sequence>
<keyword evidence="2" id="KW-1185">Reference proteome</keyword>
<name>A0A967E9M6_9MICO</name>
<comment type="caution">
    <text evidence="1">The sequence shown here is derived from an EMBL/GenBank/DDBJ whole genome shotgun (WGS) entry which is preliminary data.</text>
</comment>
<dbReference type="EMBL" id="JAAOIV010000009">
    <property type="protein sequence ID" value="NHN56552.1"/>
    <property type="molecule type" value="Genomic_DNA"/>
</dbReference>
<gene>
    <name evidence="1" type="ORF">G9U51_12255</name>
</gene>
<reference evidence="1" key="1">
    <citation type="submission" date="2020-03" db="EMBL/GenBank/DDBJ databases">
        <title>Draft sequencing of Calidifontibacter sp. DB0510.</title>
        <authorList>
            <person name="Kim D.-U."/>
        </authorList>
    </citation>
    <scope>NUCLEOTIDE SEQUENCE</scope>
    <source>
        <strain evidence="1">DB0510</strain>
    </source>
</reference>
<organism evidence="1 2">
    <name type="scientific">Metallococcus carri</name>
    <dbReference type="NCBI Taxonomy" id="1656884"/>
    <lineage>
        <taxon>Bacteria</taxon>
        <taxon>Bacillati</taxon>
        <taxon>Actinomycetota</taxon>
        <taxon>Actinomycetes</taxon>
        <taxon>Micrococcales</taxon>
        <taxon>Dermacoccaceae</taxon>
        <taxon>Metallococcus</taxon>
    </lineage>
</organism>
<protein>
    <submittedName>
        <fullName evidence="1">Type II toxin-antitoxin system HicA family toxin</fullName>
    </submittedName>
</protein>
<dbReference type="Proteomes" id="UP000744769">
    <property type="component" value="Unassembled WGS sequence"/>
</dbReference>
<accession>A0A967E9M6</accession>
<evidence type="ECO:0000313" key="1">
    <source>
        <dbReference type="EMBL" id="NHN56552.1"/>
    </source>
</evidence>
<proteinExistence type="predicted"/>
<dbReference type="AlphaFoldDB" id="A0A967E9M6"/>
<evidence type="ECO:0000313" key="2">
    <source>
        <dbReference type="Proteomes" id="UP000744769"/>
    </source>
</evidence>